<evidence type="ECO:0008006" key="3">
    <source>
        <dbReference type="Google" id="ProtNLM"/>
    </source>
</evidence>
<sequence>MPNTTFSQEEIQTFANEIKKQLMPTLIEELKESGLPPLLTRKEFMDLTGVGPTKCNELFNRFDFPVTRELGHPKVPTKLFFDWLYESTQNSHEVSMKYPYNAI</sequence>
<name>A0ABQ5THA5_9BACI</name>
<dbReference type="Proteomes" id="UP001275436">
    <property type="component" value="Unassembled WGS sequence"/>
</dbReference>
<reference evidence="1 2" key="1">
    <citation type="submission" date="2023-02" db="EMBL/GenBank/DDBJ databases">
        <title>Oceanobacillus kimchii IFOP_LL358 isolated form Alexandrium catenella lab strain.</title>
        <authorList>
            <person name="Gajardo G."/>
            <person name="Ueki S."/>
            <person name="Maruyama F."/>
        </authorList>
    </citation>
    <scope>NUCLEOTIDE SEQUENCE [LARGE SCALE GENOMIC DNA]</scope>
    <source>
        <strain evidence="1 2">IFOP_LL358</strain>
    </source>
</reference>
<evidence type="ECO:0000313" key="1">
    <source>
        <dbReference type="EMBL" id="GLO65008.1"/>
    </source>
</evidence>
<accession>A0ABQ5THA5</accession>
<dbReference type="EMBL" id="BSKO01000001">
    <property type="protein sequence ID" value="GLO65008.1"/>
    <property type="molecule type" value="Genomic_DNA"/>
</dbReference>
<comment type="caution">
    <text evidence="1">The sequence shown here is derived from an EMBL/GenBank/DDBJ whole genome shotgun (WGS) entry which is preliminary data.</text>
</comment>
<organism evidence="1 2">
    <name type="scientific">Oceanobacillus kimchii</name>
    <dbReference type="NCBI Taxonomy" id="746691"/>
    <lineage>
        <taxon>Bacteria</taxon>
        <taxon>Bacillati</taxon>
        <taxon>Bacillota</taxon>
        <taxon>Bacilli</taxon>
        <taxon>Bacillales</taxon>
        <taxon>Bacillaceae</taxon>
        <taxon>Oceanobacillus</taxon>
    </lineage>
</organism>
<keyword evidence="2" id="KW-1185">Reference proteome</keyword>
<dbReference type="RefSeq" id="WP_272033129.1">
    <property type="nucleotide sequence ID" value="NZ_BSKO01000001.1"/>
</dbReference>
<proteinExistence type="predicted"/>
<protein>
    <recommendedName>
        <fullName evidence="3">DNA-binding protein</fullName>
    </recommendedName>
</protein>
<gene>
    <name evidence="1" type="ORF">MACH08_07920</name>
</gene>
<evidence type="ECO:0000313" key="2">
    <source>
        <dbReference type="Proteomes" id="UP001275436"/>
    </source>
</evidence>